<gene>
    <name evidence="1" type="ORF">B0H63DRAFT_375016</name>
</gene>
<dbReference type="EMBL" id="JAULSW010000005">
    <property type="protein sequence ID" value="KAK3380990.1"/>
    <property type="molecule type" value="Genomic_DNA"/>
</dbReference>
<evidence type="ECO:0008006" key="3">
    <source>
        <dbReference type="Google" id="ProtNLM"/>
    </source>
</evidence>
<protein>
    <recommendedName>
        <fullName evidence="3">Vegetative incompatibility protein HET-E-1</fullName>
    </recommendedName>
</protein>
<accession>A0AAE0NGD8</accession>
<feature type="non-terminal residue" evidence="1">
    <location>
        <position position="274"/>
    </location>
</feature>
<evidence type="ECO:0000313" key="2">
    <source>
        <dbReference type="Proteomes" id="UP001285441"/>
    </source>
</evidence>
<dbReference type="AlphaFoldDB" id="A0AAE0NGD8"/>
<feature type="non-terminal residue" evidence="1">
    <location>
        <position position="1"/>
    </location>
</feature>
<organism evidence="1 2">
    <name type="scientific">Podospora didyma</name>
    <dbReference type="NCBI Taxonomy" id="330526"/>
    <lineage>
        <taxon>Eukaryota</taxon>
        <taxon>Fungi</taxon>
        <taxon>Dikarya</taxon>
        <taxon>Ascomycota</taxon>
        <taxon>Pezizomycotina</taxon>
        <taxon>Sordariomycetes</taxon>
        <taxon>Sordariomycetidae</taxon>
        <taxon>Sordariales</taxon>
        <taxon>Podosporaceae</taxon>
        <taxon>Podospora</taxon>
    </lineage>
</organism>
<proteinExistence type="predicted"/>
<dbReference type="PANTHER" id="PTHR10622:SF10">
    <property type="entry name" value="HET DOMAIN-CONTAINING PROTEIN"/>
    <property type="match status" value="1"/>
</dbReference>
<reference evidence="1" key="1">
    <citation type="journal article" date="2023" name="Mol. Phylogenet. Evol.">
        <title>Genome-scale phylogeny and comparative genomics of the fungal order Sordariales.</title>
        <authorList>
            <person name="Hensen N."/>
            <person name="Bonometti L."/>
            <person name="Westerberg I."/>
            <person name="Brannstrom I.O."/>
            <person name="Guillou S."/>
            <person name="Cros-Aarteil S."/>
            <person name="Calhoun S."/>
            <person name="Haridas S."/>
            <person name="Kuo A."/>
            <person name="Mondo S."/>
            <person name="Pangilinan J."/>
            <person name="Riley R."/>
            <person name="LaButti K."/>
            <person name="Andreopoulos B."/>
            <person name="Lipzen A."/>
            <person name="Chen C."/>
            <person name="Yan M."/>
            <person name="Daum C."/>
            <person name="Ng V."/>
            <person name="Clum A."/>
            <person name="Steindorff A."/>
            <person name="Ohm R.A."/>
            <person name="Martin F."/>
            <person name="Silar P."/>
            <person name="Natvig D.O."/>
            <person name="Lalanne C."/>
            <person name="Gautier V."/>
            <person name="Ament-Velasquez S.L."/>
            <person name="Kruys A."/>
            <person name="Hutchinson M.I."/>
            <person name="Powell A.J."/>
            <person name="Barry K."/>
            <person name="Miller A.N."/>
            <person name="Grigoriev I.V."/>
            <person name="Debuchy R."/>
            <person name="Gladieux P."/>
            <person name="Hiltunen Thoren M."/>
            <person name="Johannesson H."/>
        </authorList>
    </citation>
    <scope>NUCLEOTIDE SEQUENCE</scope>
    <source>
        <strain evidence="1">CBS 232.78</strain>
    </source>
</reference>
<name>A0AAE0NGD8_9PEZI</name>
<reference evidence="1" key="2">
    <citation type="submission" date="2023-06" db="EMBL/GenBank/DDBJ databases">
        <authorList>
            <consortium name="Lawrence Berkeley National Laboratory"/>
            <person name="Haridas S."/>
            <person name="Hensen N."/>
            <person name="Bonometti L."/>
            <person name="Westerberg I."/>
            <person name="Brannstrom I.O."/>
            <person name="Guillou S."/>
            <person name="Cros-Aarteil S."/>
            <person name="Calhoun S."/>
            <person name="Kuo A."/>
            <person name="Mondo S."/>
            <person name="Pangilinan J."/>
            <person name="Riley R."/>
            <person name="LaButti K."/>
            <person name="Andreopoulos B."/>
            <person name="Lipzen A."/>
            <person name="Chen C."/>
            <person name="Yanf M."/>
            <person name="Daum C."/>
            <person name="Ng V."/>
            <person name="Clum A."/>
            <person name="Steindorff A."/>
            <person name="Ohm R."/>
            <person name="Martin F."/>
            <person name="Silar P."/>
            <person name="Natvig D."/>
            <person name="Lalanne C."/>
            <person name="Gautier V."/>
            <person name="Ament-velasquez S.L."/>
            <person name="Kruys A."/>
            <person name="Hutchinson M.I."/>
            <person name="Powell A.J."/>
            <person name="Barry K."/>
            <person name="Miller A.N."/>
            <person name="Grigoriev I.V."/>
            <person name="Debuchy R."/>
            <person name="Gladieux P."/>
            <person name="Thoren M.H."/>
            <person name="Johannesson H."/>
        </authorList>
    </citation>
    <scope>NUCLEOTIDE SEQUENCE</scope>
    <source>
        <strain evidence="1">CBS 232.78</strain>
    </source>
</reference>
<keyword evidence="2" id="KW-1185">Reference proteome</keyword>
<comment type="caution">
    <text evidence="1">The sequence shown here is derived from an EMBL/GenBank/DDBJ whole genome shotgun (WGS) entry which is preliminary data.</text>
</comment>
<evidence type="ECO:0000313" key="1">
    <source>
        <dbReference type="EMBL" id="KAK3380990.1"/>
    </source>
</evidence>
<dbReference type="PANTHER" id="PTHR10622">
    <property type="entry name" value="HET DOMAIN-CONTAINING PROTEIN"/>
    <property type="match status" value="1"/>
</dbReference>
<dbReference type="Proteomes" id="UP001285441">
    <property type="component" value="Unassembled WGS sequence"/>
</dbReference>
<sequence>RKGDEKIQNSCSLAFNDGYEFIWFDANYIDKSNSSELWEAINFMFAWYRMADVCYVYLSDVYNDINTRLRLDRADILESRWFTRGWTLQELLAPRRVKFYFADWSLMGNRASLNRIISKATGVSQEFLLSHSRAVHEASVAERMSWLARRTTAKIEDLAYCALGIFDVNVPLIYGEGRKAFFRLQQEIIKASDDYSIFCWTYEDEGGDDHADGLDHGSIFASSPAAFLDSTGFKQLPTYKQRAWGVVENRLTPFVLTNAGLSMQIPLLQSWSTF</sequence>